<reference evidence="2 3" key="1">
    <citation type="submission" date="2021-03" db="EMBL/GenBank/DDBJ databases">
        <title>Genomic Encyclopedia of Type Strains, Phase IV (KMG-IV): sequencing the most valuable type-strain genomes for metagenomic binning, comparative biology and taxonomic classification.</title>
        <authorList>
            <person name="Goeker M."/>
        </authorList>
    </citation>
    <scope>NUCLEOTIDE SEQUENCE [LARGE SCALE GENOMIC DNA]</scope>
    <source>
        <strain evidence="2 3">DSM 101872</strain>
    </source>
</reference>
<gene>
    <name evidence="2" type="ORF">J2Z60_001653</name>
</gene>
<keyword evidence="3" id="KW-1185">Reference proteome</keyword>
<evidence type="ECO:0000313" key="2">
    <source>
        <dbReference type="EMBL" id="MBP2058468.1"/>
    </source>
</evidence>
<proteinExistence type="predicted"/>
<feature type="domain" description="Apiosidase-like catalytic" evidence="1">
    <location>
        <begin position="5"/>
        <end position="348"/>
    </location>
</feature>
<dbReference type="PANTHER" id="PTHR37836:SF3">
    <property type="entry name" value="ENDOGLUCANASE"/>
    <property type="match status" value="1"/>
</dbReference>
<comment type="caution">
    <text evidence="2">The sequence shown here is derived from an EMBL/GenBank/DDBJ whole genome shotgun (WGS) entry which is preliminary data.</text>
</comment>
<dbReference type="SUPFAM" id="SSF51445">
    <property type="entry name" value="(Trans)glycosidases"/>
    <property type="match status" value="1"/>
</dbReference>
<dbReference type="RefSeq" id="WP_209687201.1">
    <property type="nucleotide sequence ID" value="NZ_JAGGLU010000010.1"/>
</dbReference>
<evidence type="ECO:0000259" key="1">
    <source>
        <dbReference type="Pfam" id="PF13204"/>
    </source>
</evidence>
<sequence length="433" mass="49901">MLEAKGRYLYKDGKRFFYLADTCWSAFTSIEMPDWRYYLDTRKFQGYNAVQINILRQWDSSLPIKGREPFAIVEHEDGSYEYDYTKINEAYFDNAEKMLAEMIKRNMVPVLVLLWGNFVPGTWMSNFTKNNVMPFEQIKPYVEYVVKRFKKYDPIWFVTGDVGFAEKEGQEIEEPTRYYREVLQSAKSVDPDGIYTFHINGESHELPEDFLKQASFFIYQSGHGKNGQATAYTIPQLMRKNGYTGPMMDAEICYEGFTKMTPPQEKSTEVERYTSYDVRKAAWKAVLSGADMGIGYGCFGIWPWNDTAHPEQKLGMNFNVEIVPYDWRQCLQLPGASDMGILKELVMEYGAQGLEPIASPSKNNPAIRAAQNDEYLLVYLPTAGIFDFKEIGINPDNVKIIDLDKRHVLTGKLVDGVLQMMPVREDSLLIVKK</sequence>
<name>A0ABS4MFU8_9LACO</name>
<dbReference type="Gene3D" id="3.20.20.80">
    <property type="entry name" value="Glycosidases"/>
    <property type="match status" value="1"/>
</dbReference>
<dbReference type="InterPro" id="IPR017853">
    <property type="entry name" value="GH"/>
</dbReference>
<dbReference type="PANTHER" id="PTHR37836">
    <property type="entry name" value="LMO1036 PROTEIN"/>
    <property type="match status" value="1"/>
</dbReference>
<dbReference type="EMBL" id="JAGGLU010000010">
    <property type="protein sequence ID" value="MBP2058468.1"/>
    <property type="molecule type" value="Genomic_DNA"/>
</dbReference>
<protein>
    <recommendedName>
        <fullName evidence="1">Apiosidase-like catalytic domain-containing protein</fullName>
    </recommendedName>
</protein>
<dbReference type="Pfam" id="PF13204">
    <property type="entry name" value="Apiosidase"/>
    <property type="match status" value="1"/>
</dbReference>
<organism evidence="2 3">
    <name type="scientific">Lactobacillus colini</name>
    <dbReference type="NCBI Taxonomy" id="1819254"/>
    <lineage>
        <taxon>Bacteria</taxon>
        <taxon>Bacillati</taxon>
        <taxon>Bacillota</taxon>
        <taxon>Bacilli</taxon>
        <taxon>Lactobacillales</taxon>
        <taxon>Lactobacillaceae</taxon>
        <taxon>Lactobacillus</taxon>
    </lineage>
</organism>
<dbReference type="Proteomes" id="UP001519292">
    <property type="component" value="Unassembled WGS sequence"/>
</dbReference>
<dbReference type="InterPro" id="IPR025277">
    <property type="entry name" value="Apiosidase-like_cat_dom"/>
</dbReference>
<accession>A0ABS4MFU8</accession>
<evidence type="ECO:0000313" key="3">
    <source>
        <dbReference type="Proteomes" id="UP001519292"/>
    </source>
</evidence>